<feature type="region of interest" description="Disordered" evidence="1">
    <location>
        <begin position="83"/>
        <end position="103"/>
    </location>
</feature>
<reference evidence="2" key="2">
    <citation type="submission" date="2015-06" db="UniProtKB">
        <authorList>
            <consortium name="EnsemblPlants"/>
        </authorList>
    </citation>
    <scope>IDENTIFICATION</scope>
    <source>
        <strain evidence="2">DM1-3 516 R44</strain>
    </source>
</reference>
<feature type="compositionally biased region" description="Acidic residues" evidence="1">
    <location>
        <begin position="94"/>
        <end position="103"/>
    </location>
</feature>
<dbReference type="HOGENOM" id="CLU_2268564_0_0_1"/>
<dbReference type="AlphaFoldDB" id="M1DXM6"/>
<reference evidence="3" key="1">
    <citation type="journal article" date="2011" name="Nature">
        <title>Genome sequence and analysis of the tuber crop potato.</title>
        <authorList>
            <consortium name="The Potato Genome Sequencing Consortium"/>
        </authorList>
    </citation>
    <scope>NUCLEOTIDE SEQUENCE [LARGE SCALE GENOMIC DNA]</scope>
    <source>
        <strain evidence="3">cv. DM1-3 516 R44</strain>
    </source>
</reference>
<name>M1DXM6_SOLTU</name>
<protein>
    <submittedName>
        <fullName evidence="2">Uncharacterized protein</fullName>
    </submittedName>
</protein>
<organism evidence="2 3">
    <name type="scientific">Solanum tuberosum</name>
    <name type="common">Potato</name>
    <dbReference type="NCBI Taxonomy" id="4113"/>
    <lineage>
        <taxon>Eukaryota</taxon>
        <taxon>Viridiplantae</taxon>
        <taxon>Streptophyta</taxon>
        <taxon>Embryophyta</taxon>
        <taxon>Tracheophyta</taxon>
        <taxon>Spermatophyta</taxon>
        <taxon>Magnoliopsida</taxon>
        <taxon>eudicotyledons</taxon>
        <taxon>Gunneridae</taxon>
        <taxon>Pentapetalae</taxon>
        <taxon>asterids</taxon>
        <taxon>lamiids</taxon>
        <taxon>Solanales</taxon>
        <taxon>Solanaceae</taxon>
        <taxon>Solanoideae</taxon>
        <taxon>Solaneae</taxon>
        <taxon>Solanum</taxon>
    </lineage>
</organism>
<accession>M1DXM6</accession>
<dbReference type="PaxDb" id="4113-PGSC0003DMT400096068"/>
<dbReference type="Gramene" id="PGSC0003DMT400096068">
    <property type="protein sequence ID" value="PGSC0003DMT400096068"/>
    <property type="gene ID" value="PGSC0003DMG400045639"/>
</dbReference>
<evidence type="ECO:0000313" key="3">
    <source>
        <dbReference type="Proteomes" id="UP000011115"/>
    </source>
</evidence>
<evidence type="ECO:0000256" key="1">
    <source>
        <dbReference type="SAM" id="MobiDB-lite"/>
    </source>
</evidence>
<proteinExistence type="predicted"/>
<evidence type="ECO:0000313" key="2">
    <source>
        <dbReference type="EnsemblPlants" id="PGSC0003DMT400096068"/>
    </source>
</evidence>
<dbReference type="Proteomes" id="UP000011115">
    <property type="component" value="Unassembled WGS sequence"/>
</dbReference>
<keyword evidence="3" id="KW-1185">Reference proteome</keyword>
<dbReference type="InParanoid" id="M1DXM6"/>
<sequence>MLREWKKAVGMNQDTIAADRFNAGYDETYKAWLKGNIQAKMARHAIVNEETTAMRKGDNVFKDRIAIRLQRLREEYPLLDNAVPVPEGTKSEVVEEEPEEEIV</sequence>
<dbReference type="EnsemblPlants" id="PGSC0003DMT400096068">
    <property type="protein sequence ID" value="PGSC0003DMT400096068"/>
    <property type="gene ID" value="PGSC0003DMG400045639"/>
</dbReference>